<evidence type="ECO:0000313" key="8">
    <source>
        <dbReference type="Proteomes" id="UP000054223"/>
    </source>
</evidence>
<sequence length="130" mass="13883">MKQLTRVLIGSFCLAAAAGCAKEDNSKPTGPKEYQVEYRISSPSATTANFVLYGNETGGNTQLSNVALPATYTFKRTMKYGDAVNVLANLNTNSATAEITTVILLDGQEKKRETGRGNNAQANTVFVIGQ</sequence>
<proteinExistence type="inferred from homology"/>
<dbReference type="GO" id="GO:0005886">
    <property type="term" value="C:plasma membrane"/>
    <property type="evidence" value="ECO:0007669"/>
    <property type="project" value="UniProtKB-SubCell"/>
</dbReference>
<keyword evidence="4" id="KW-0812">Transmembrane</keyword>
<evidence type="ECO:0000256" key="3">
    <source>
        <dbReference type="ARBA" id="ARBA00022475"/>
    </source>
</evidence>
<comment type="similarity">
    <text evidence="2">Belongs to the MmpS family.</text>
</comment>
<comment type="subcellular location">
    <subcellularLocation>
        <location evidence="1">Cell membrane</location>
    </subcellularLocation>
</comment>
<keyword evidence="3" id="KW-1003">Cell membrane</keyword>
<keyword evidence="6" id="KW-0472">Membrane</keyword>
<accession>A0A9X0L466</accession>
<reference evidence="7 8" key="1">
    <citation type="submission" date="2015-11" db="EMBL/GenBank/DDBJ databases">
        <title>Solirubrum puertoriconensis gen. nov. an environmental bacteria isolated in Puerto Rico.</title>
        <authorList>
            <person name="Cuebas-Irizarry M.F."/>
            <person name="Montalvo-Rodriguez R."/>
        </authorList>
    </citation>
    <scope>NUCLEOTIDE SEQUENCE [LARGE SCALE GENOMIC DNA]</scope>
    <source>
        <strain evidence="7 8">MC1A</strain>
    </source>
</reference>
<evidence type="ECO:0000256" key="6">
    <source>
        <dbReference type="ARBA" id="ARBA00023136"/>
    </source>
</evidence>
<dbReference type="OrthoDB" id="882789at2"/>
<dbReference type="AlphaFoldDB" id="A0A9X0L466"/>
<comment type="caution">
    <text evidence="7">The sequence shown here is derived from an EMBL/GenBank/DDBJ whole genome shotgun (WGS) entry which is preliminary data.</text>
</comment>
<dbReference type="InterPro" id="IPR038468">
    <property type="entry name" value="MmpS_C"/>
</dbReference>
<dbReference type="EMBL" id="LNAL01000007">
    <property type="protein sequence ID" value="KUG07270.1"/>
    <property type="molecule type" value="Genomic_DNA"/>
</dbReference>
<dbReference type="PROSITE" id="PS51257">
    <property type="entry name" value="PROKAR_LIPOPROTEIN"/>
    <property type="match status" value="1"/>
</dbReference>
<dbReference type="RefSeq" id="WP_059070896.1">
    <property type="nucleotide sequence ID" value="NZ_LNAL01000007.1"/>
</dbReference>
<protein>
    <recommendedName>
        <fullName evidence="9">Lipoprotein</fullName>
    </recommendedName>
</protein>
<name>A0A9X0L466_SOLP1</name>
<evidence type="ECO:0000256" key="5">
    <source>
        <dbReference type="ARBA" id="ARBA00022989"/>
    </source>
</evidence>
<evidence type="ECO:0008006" key="9">
    <source>
        <dbReference type="Google" id="ProtNLM"/>
    </source>
</evidence>
<evidence type="ECO:0000256" key="1">
    <source>
        <dbReference type="ARBA" id="ARBA00004236"/>
    </source>
</evidence>
<organism evidence="7 8">
    <name type="scientific">Solirubrum puertoriconensis</name>
    <dbReference type="NCBI Taxonomy" id="1751427"/>
    <lineage>
        <taxon>Bacteria</taxon>
        <taxon>Pseudomonadati</taxon>
        <taxon>Bacteroidota</taxon>
        <taxon>Cytophagia</taxon>
        <taxon>Cytophagales</taxon>
    </lineage>
</organism>
<keyword evidence="8" id="KW-1185">Reference proteome</keyword>
<dbReference type="Gene3D" id="2.60.40.2880">
    <property type="entry name" value="MmpS1-5, C-terminal soluble domain"/>
    <property type="match status" value="1"/>
</dbReference>
<dbReference type="Proteomes" id="UP000054223">
    <property type="component" value="Unassembled WGS sequence"/>
</dbReference>
<dbReference type="InterPro" id="IPR008693">
    <property type="entry name" value="MmpS"/>
</dbReference>
<dbReference type="Pfam" id="PF05423">
    <property type="entry name" value="Mycobact_memb"/>
    <property type="match status" value="1"/>
</dbReference>
<evidence type="ECO:0000313" key="7">
    <source>
        <dbReference type="EMBL" id="KUG07270.1"/>
    </source>
</evidence>
<gene>
    <name evidence="7" type="ORF">ASU33_12960</name>
</gene>
<evidence type="ECO:0000256" key="2">
    <source>
        <dbReference type="ARBA" id="ARBA00007531"/>
    </source>
</evidence>
<evidence type="ECO:0000256" key="4">
    <source>
        <dbReference type="ARBA" id="ARBA00022692"/>
    </source>
</evidence>
<keyword evidence="5" id="KW-1133">Transmembrane helix</keyword>